<keyword evidence="2" id="KW-0521">NADP</keyword>
<dbReference type="Gene3D" id="3.40.800.10">
    <property type="entry name" value="Ureohydrolase domain"/>
    <property type="match status" value="1"/>
</dbReference>
<dbReference type="Gene3D" id="3.40.50.720">
    <property type="entry name" value="NAD(P)-binding Rossmann-like Domain"/>
    <property type="match status" value="1"/>
</dbReference>
<dbReference type="PANTHER" id="PTHR24320:SF236">
    <property type="entry name" value="SHORT-CHAIN DEHYDROGENASE-RELATED"/>
    <property type="match status" value="1"/>
</dbReference>
<dbReference type="Pfam" id="PF00491">
    <property type="entry name" value="Arginase"/>
    <property type="match status" value="1"/>
</dbReference>
<dbReference type="PROSITE" id="PS51409">
    <property type="entry name" value="ARGINASE_2"/>
    <property type="match status" value="1"/>
</dbReference>
<evidence type="ECO:0000313" key="5">
    <source>
        <dbReference type="EMBL" id="KAH7259604.1"/>
    </source>
</evidence>
<sequence length="688" mass="74864">MAASRSVSITYVPADCGSIIPGKSKAPQAFRDVGIVGKLKDAGVPSVSEHHALEAPATFSATTFSAGGARNEYINIAVCEDVERTISTNFKSSSKQPDFQLILGGECCMLPAILSAFWKHAGSQSPPKRVGLIYIDADTDLTSPTDPSSIGTFAGMNMAHLVRLPGALQRMEQFSRPSGEPVCDASNTVFFGTNMSLPGNKSEHFKYLFDNNFKVVSSASVAKDPEQRARETLEFLQDKVDIIMVHLDVDSIDPGTFPLANVPNFTGVEFENMMRALKGLLGSEKVGGLTVAEVNPDHDPGLKMTERLTSHIVEMLSARKWPHAQSIRHLNQRPQIWAPHNYPRSFIDAAKIITHLQSPSKTNNRDGKYVLFILPPKSTVYRGEPTAQNGRVFIVTGGYSGVGFELSCMLYQVGGSVYIAGRSQEKAESAIKELQEQYPDSSGSLSFLKIALNDLDSVKAAAEEFKSRESRLDVLFKNAGVSNPPAGSASAQGYELSMATNAIGPWYFTQLLVPILKETAKSQPPASVRVIWTASIVTDLSVPNGGVNMNEVISPSKDQQVNYTNSKTGNWYLASVLADQIGSYGILSVYHNPGNLHSKLLRHMPSIIGYVVSPLLYHAKFGAYTNLWASLSPYLQIEDGGRFILPWGRFHPNPRADLLENLKSKEQAGTGTAAEFAEYCDKIIAGHL</sequence>
<dbReference type="SUPFAM" id="SSF52768">
    <property type="entry name" value="Arginase/deacetylase"/>
    <property type="match status" value="1"/>
</dbReference>
<dbReference type="GO" id="GO:0016491">
    <property type="term" value="F:oxidoreductase activity"/>
    <property type="evidence" value="ECO:0007669"/>
    <property type="project" value="UniProtKB-KW"/>
</dbReference>
<evidence type="ECO:0000256" key="4">
    <source>
        <dbReference type="PROSITE-ProRule" id="PRU00742"/>
    </source>
</evidence>
<dbReference type="OrthoDB" id="9992747at2759"/>
<dbReference type="GO" id="GO:0046872">
    <property type="term" value="F:metal ion binding"/>
    <property type="evidence" value="ECO:0007669"/>
    <property type="project" value="InterPro"/>
</dbReference>
<evidence type="ECO:0000256" key="1">
    <source>
        <dbReference type="ARBA" id="ARBA00006484"/>
    </source>
</evidence>
<evidence type="ECO:0000313" key="6">
    <source>
        <dbReference type="Proteomes" id="UP000720189"/>
    </source>
</evidence>
<keyword evidence="6" id="KW-1185">Reference proteome</keyword>
<comment type="similarity">
    <text evidence="1">Belongs to the short-chain dehydrogenases/reductases (SDR) family.</text>
</comment>
<dbReference type="PANTHER" id="PTHR24320">
    <property type="entry name" value="RETINOL DEHYDROGENASE"/>
    <property type="match status" value="1"/>
</dbReference>
<evidence type="ECO:0000256" key="3">
    <source>
        <dbReference type="ARBA" id="ARBA00023002"/>
    </source>
</evidence>
<dbReference type="Pfam" id="PF00106">
    <property type="entry name" value="adh_short"/>
    <property type="match status" value="1"/>
</dbReference>
<protein>
    <submittedName>
        <fullName evidence="5">Uncharacterized protein</fullName>
    </submittedName>
</protein>
<dbReference type="EMBL" id="JAGMUX010000005">
    <property type="protein sequence ID" value="KAH7259604.1"/>
    <property type="molecule type" value="Genomic_DNA"/>
</dbReference>
<comment type="similarity">
    <text evidence="4">Belongs to the arginase family.</text>
</comment>
<evidence type="ECO:0000256" key="2">
    <source>
        <dbReference type="ARBA" id="ARBA00022857"/>
    </source>
</evidence>
<proteinExistence type="inferred from homology"/>
<dbReference type="AlphaFoldDB" id="A0A9P9KMU0"/>
<dbReference type="InterPro" id="IPR006035">
    <property type="entry name" value="Ureohydrolase"/>
</dbReference>
<dbReference type="InterPro" id="IPR036291">
    <property type="entry name" value="NAD(P)-bd_dom_sf"/>
</dbReference>
<name>A0A9P9KMU0_FUSRE</name>
<gene>
    <name evidence="5" type="ORF">BKA55DRAFT_537296</name>
</gene>
<dbReference type="GeneID" id="70219850"/>
<dbReference type="InterPro" id="IPR023696">
    <property type="entry name" value="Ureohydrolase_dom_sf"/>
</dbReference>
<comment type="caution">
    <text evidence="5">The sequence shown here is derived from an EMBL/GenBank/DDBJ whole genome shotgun (WGS) entry which is preliminary data.</text>
</comment>
<reference evidence="5" key="1">
    <citation type="journal article" date="2021" name="Nat. Commun.">
        <title>Genetic determinants of endophytism in the Arabidopsis root mycobiome.</title>
        <authorList>
            <person name="Mesny F."/>
            <person name="Miyauchi S."/>
            <person name="Thiergart T."/>
            <person name="Pickel B."/>
            <person name="Atanasova L."/>
            <person name="Karlsson M."/>
            <person name="Huettel B."/>
            <person name="Barry K.W."/>
            <person name="Haridas S."/>
            <person name="Chen C."/>
            <person name="Bauer D."/>
            <person name="Andreopoulos W."/>
            <person name="Pangilinan J."/>
            <person name="LaButti K."/>
            <person name="Riley R."/>
            <person name="Lipzen A."/>
            <person name="Clum A."/>
            <person name="Drula E."/>
            <person name="Henrissat B."/>
            <person name="Kohler A."/>
            <person name="Grigoriev I.V."/>
            <person name="Martin F.M."/>
            <person name="Hacquard S."/>
        </authorList>
    </citation>
    <scope>NUCLEOTIDE SEQUENCE</scope>
    <source>
        <strain evidence="5">MPI-CAGE-AT-0023</strain>
    </source>
</reference>
<accession>A0A9P9KMU0</accession>
<dbReference type="RefSeq" id="XP_046052312.1">
    <property type="nucleotide sequence ID" value="XM_046189896.1"/>
</dbReference>
<dbReference type="InterPro" id="IPR002347">
    <property type="entry name" value="SDR_fam"/>
</dbReference>
<organism evidence="5 6">
    <name type="scientific">Fusarium redolens</name>
    <dbReference type="NCBI Taxonomy" id="48865"/>
    <lineage>
        <taxon>Eukaryota</taxon>
        <taxon>Fungi</taxon>
        <taxon>Dikarya</taxon>
        <taxon>Ascomycota</taxon>
        <taxon>Pezizomycotina</taxon>
        <taxon>Sordariomycetes</taxon>
        <taxon>Hypocreomycetidae</taxon>
        <taxon>Hypocreales</taxon>
        <taxon>Nectriaceae</taxon>
        <taxon>Fusarium</taxon>
        <taxon>Fusarium redolens species complex</taxon>
    </lineage>
</organism>
<keyword evidence="3" id="KW-0560">Oxidoreductase</keyword>
<dbReference type="PRINTS" id="PR00081">
    <property type="entry name" value="GDHRDH"/>
</dbReference>
<dbReference type="SUPFAM" id="SSF51735">
    <property type="entry name" value="NAD(P)-binding Rossmann-fold domains"/>
    <property type="match status" value="1"/>
</dbReference>
<dbReference type="Proteomes" id="UP000720189">
    <property type="component" value="Unassembled WGS sequence"/>
</dbReference>